<sequence>MMQQTRAYFIDRLAAMDANVQAVKLEFEAELKKVGCHYIDSPEEISNRRYQTSNDDAALDNLLLLDSINDGYNANASELRRDNSLEMEHEAKVAMHIEACAPRRHHDDDDETAPGILRFMTEGQAKHPVEQQKKKGGA</sequence>
<protein>
    <submittedName>
        <fullName evidence="1">Uncharacterized protein</fullName>
    </submittedName>
</protein>
<evidence type="ECO:0000313" key="1">
    <source>
        <dbReference type="EMBL" id="TKA49313.1"/>
    </source>
</evidence>
<accession>A0A4U0VJS8</accession>
<name>A0A4U0VJS8_9PEZI</name>
<reference evidence="1 2" key="1">
    <citation type="submission" date="2017-03" db="EMBL/GenBank/DDBJ databases">
        <title>Genomes of endolithic fungi from Antarctica.</title>
        <authorList>
            <person name="Coleine C."/>
            <person name="Masonjones S."/>
            <person name="Stajich J.E."/>
        </authorList>
    </citation>
    <scope>NUCLEOTIDE SEQUENCE [LARGE SCALE GENOMIC DNA]</scope>
    <source>
        <strain evidence="1 2">CCFEE 5187</strain>
    </source>
</reference>
<proteinExistence type="predicted"/>
<dbReference type="Proteomes" id="UP000308768">
    <property type="component" value="Unassembled WGS sequence"/>
</dbReference>
<organism evidence="1 2">
    <name type="scientific">Cryomyces minteri</name>
    <dbReference type="NCBI Taxonomy" id="331657"/>
    <lineage>
        <taxon>Eukaryota</taxon>
        <taxon>Fungi</taxon>
        <taxon>Dikarya</taxon>
        <taxon>Ascomycota</taxon>
        <taxon>Pezizomycotina</taxon>
        <taxon>Dothideomycetes</taxon>
        <taxon>Dothideomycetes incertae sedis</taxon>
        <taxon>Cryomyces</taxon>
    </lineage>
</organism>
<comment type="caution">
    <text evidence="1">The sequence shown here is derived from an EMBL/GenBank/DDBJ whole genome shotgun (WGS) entry which is preliminary data.</text>
</comment>
<dbReference type="AlphaFoldDB" id="A0A4U0VJS8"/>
<evidence type="ECO:0000313" key="2">
    <source>
        <dbReference type="Proteomes" id="UP000308768"/>
    </source>
</evidence>
<gene>
    <name evidence="1" type="ORF">B0A49_11446</name>
</gene>
<keyword evidence="2" id="KW-1185">Reference proteome</keyword>
<dbReference type="EMBL" id="NAJN01002771">
    <property type="protein sequence ID" value="TKA49313.1"/>
    <property type="molecule type" value="Genomic_DNA"/>
</dbReference>